<keyword evidence="6" id="KW-1185">Reference proteome</keyword>
<dbReference type="Proteomes" id="UP001521785">
    <property type="component" value="Unassembled WGS sequence"/>
</dbReference>
<dbReference type="EMBL" id="JAKJXO020000023">
    <property type="protein sequence ID" value="KAL1591764.1"/>
    <property type="molecule type" value="Genomic_DNA"/>
</dbReference>
<dbReference type="PANTHER" id="PTHR45348">
    <property type="entry name" value="HYPOTHETICAL OXIDOREDUCTASE (EUROFUNG)"/>
    <property type="match status" value="1"/>
</dbReference>
<evidence type="ECO:0000256" key="1">
    <source>
        <dbReference type="ARBA" id="ARBA00008072"/>
    </source>
</evidence>
<feature type="domain" description="Enoyl reductase (ER)" evidence="4">
    <location>
        <begin position="19"/>
        <end position="257"/>
    </location>
</feature>
<name>A0ABR3QIM7_9PLEO</name>
<dbReference type="SMART" id="SM00829">
    <property type="entry name" value="PKS_ER"/>
    <property type="match status" value="1"/>
</dbReference>
<dbReference type="InterPro" id="IPR013154">
    <property type="entry name" value="ADH-like_N"/>
</dbReference>
<dbReference type="InterPro" id="IPR011032">
    <property type="entry name" value="GroES-like_sf"/>
</dbReference>
<dbReference type="Pfam" id="PF00107">
    <property type="entry name" value="ADH_zinc_N"/>
    <property type="match status" value="1"/>
</dbReference>
<accession>A0ABR3QIM7</accession>
<evidence type="ECO:0000313" key="5">
    <source>
        <dbReference type="EMBL" id="KAL1591764.1"/>
    </source>
</evidence>
<protein>
    <recommendedName>
        <fullName evidence="4">Enoyl reductase (ER) domain-containing protein</fullName>
    </recommendedName>
</protein>
<evidence type="ECO:0000259" key="4">
    <source>
        <dbReference type="SMART" id="SM00829"/>
    </source>
</evidence>
<comment type="caution">
    <text evidence="5">The sequence shown here is derived from an EMBL/GenBank/DDBJ whole genome shotgun (WGS) entry which is preliminary data.</text>
</comment>
<sequence length="268" mass="28284">MANQLREVIYLAPEGPVIKTITDEYHPDNSQALIKVHYSGINPADIKHLTLGLHSSVAGYDLSGEIIVAGTSSNFKVGDKVFGANPAGPHRPLYRGAHQDFVIADGPNFYKVPLGRMSMAEAAALPIVTQTAADGLFNVLGLSFPSAGFGGIEKQTLLIWGATSAVGVSAVQLAKAAGHGPILVTASAKHHTTLKGLGADACFDYHDEDVVEQVRKELQNNGKRPVYAFDTVGARVFGPDEAREKSSPELVTACIQASGDDQAPEGKL</sequence>
<dbReference type="InterPro" id="IPR013149">
    <property type="entry name" value="ADH-like_C"/>
</dbReference>
<dbReference type="InterPro" id="IPR020843">
    <property type="entry name" value="ER"/>
</dbReference>
<comment type="similarity">
    <text evidence="1">Belongs to the zinc-containing alcohol dehydrogenase family.</text>
</comment>
<comment type="subunit">
    <text evidence="2">Monomer.</text>
</comment>
<reference evidence="5 6" key="1">
    <citation type="submission" date="2024-02" db="EMBL/GenBank/DDBJ databases">
        <title>De novo assembly and annotation of 12 fungi associated with fruit tree decline syndrome in Ontario, Canada.</title>
        <authorList>
            <person name="Sulman M."/>
            <person name="Ellouze W."/>
            <person name="Ilyukhin E."/>
        </authorList>
    </citation>
    <scope>NUCLEOTIDE SEQUENCE [LARGE SCALE GENOMIC DNA]</scope>
    <source>
        <strain evidence="5 6">M42-189</strain>
    </source>
</reference>
<dbReference type="PANTHER" id="PTHR45348:SF7">
    <property type="entry name" value="ZINC BINDING OXIDOREDUCTASE, PUTATIVE-RELATED"/>
    <property type="match status" value="1"/>
</dbReference>
<dbReference type="Pfam" id="PF08240">
    <property type="entry name" value="ADH_N"/>
    <property type="match status" value="1"/>
</dbReference>
<gene>
    <name evidence="5" type="ORF">SLS60_011763</name>
</gene>
<dbReference type="InterPro" id="IPR047122">
    <property type="entry name" value="Trans-enoyl_RdTase-like"/>
</dbReference>
<dbReference type="Gene3D" id="3.40.50.720">
    <property type="entry name" value="NAD(P)-binding Rossmann-like Domain"/>
    <property type="match status" value="1"/>
</dbReference>
<dbReference type="SUPFAM" id="SSF50129">
    <property type="entry name" value="GroES-like"/>
    <property type="match status" value="1"/>
</dbReference>
<evidence type="ECO:0000256" key="3">
    <source>
        <dbReference type="ARBA" id="ARBA00023002"/>
    </source>
</evidence>
<dbReference type="CDD" id="cd08249">
    <property type="entry name" value="enoyl_reductase_like"/>
    <property type="match status" value="1"/>
</dbReference>
<dbReference type="SUPFAM" id="SSF51735">
    <property type="entry name" value="NAD(P)-binding Rossmann-fold domains"/>
    <property type="match status" value="1"/>
</dbReference>
<evidence type="ECO:0000256" key="2">
    <source>
        <dbReference type="ARBA" id="ARBA00011245"/>
    </source>
</evidence>
<proteinExistence type="inferred from homology"/>
<keyword evidence="3" id="KW-0560">Oxidoreductase</keyword>
<organism evidence="5 6">
    <name type="scientific">Paraconiothyrium brasiliense</name>
    <dbReference type="NCBI Taxonomy" id="300254"/>
    <lineage>
        <taxon>Eukaryota</taxon>
        <taxon>Fungi</taxon>
        <taxon>Dikarya</taxon>
        <taxon>Ascomycota</taxon>
        <taxon>Pezizomycotina</taxon>
        <taxon>Dothideomycetes</taxon>
        <taxon>Pleosporomycetidae</taxon>
        <taxon>Pleosporales</taxon>
        <taxon>Massarineae</taxon>
        <taxon>Didymosphaeriaceae</taxon>
        <taxon>Paraconiothyrium</taxon>
    </lineage>
</organism>
<evidence type="ECO:0000313" key="6">
    <source>
        <dbReference type="Proteomes" id="UP001521785"/>
    </source>
</evidence>
<dbReference type="Gene3D" id="3.90.180.10">
    <property type="entry name" value="Medium-chain alcohol dehydrogenases, catalytic domain"/>
    <property type="match status" value="1"/>
</dbReference>
<dbReference type="InterPro" id="IPR036291">
    <property type="entry name" value="NAD(P)-bd_dom_sf"/>
</dbReference>